<evidence type="ECO:0000256" key="6">
    <source>
        <dbReference type="ARBA" id="ARBA00022917"/>
    </source>
</evidence>
<organism evidence="11 12">
    <name type="scientific">Terrilactibacillus tamarindi</name>
    <dbReference type="NCBI Taxonomy" id="2599694"/>
    <lineage>
        <taxon>Bacteria</taxon>
        <taxon>Bacillati</taxon>
        <taxon>Bacillota</taxon>
        <taxon>Bacilli</taxon>
        <taxon>Bacillales</taxon>
        <taxon>Bacillaceae</taxon>
        <taxon>Terrilactibacillus</taxon>
    </lineage>
</organism>
<dbReference type="InterPro" id="IPR002376">
    <property type="entry name" value="Formyl_transf_N"/>
</dbReference>
<sequence length="311" mass="34042">MNIIFMGTPDFAVPVLQRLIDDGYKVQAVVTQPDRRKGRKKVLTPPPVKELAASYNIPVLQPEKVREPSAVQEILNYQPDLLVTAAYGQILPETLLNGPKLGCINVHASLLPKYRGGAPIHQAIIDGEEETGVTIMYMVKALDAGDMLAKVRIPIEDHDTMGTLHDKLSAAGARLLSETIPLLKSGQITPVAQDPNQVTFAPTIQHENEKIDWSKSGKEIHNLVRGLNPFPGAYTLLDGKVFKIWKTQKVDTKKEAEPGTVIECDKEAFTVATGSHEAIRVLECQPSGKKKMIASQFLNGKSLDLGTRLGD</sequence>
<dbReference type="Pfam" id="PF00551">
    <property type="entry name" value="Formyl_trans_N"/>
    <property type="match status" value="1"/>
</dbReference>
<evidence type="ECO:0000256" key="7">
    <source>
        <dbReference type="ARBA" id="ARBA00048558"/>
    </source>
</evidence>
<evidence type="ECO:0000259" key="9">
    <source>
        <dbReference type="Pfam" id="PF00551"/>
    </source>
</evidence>
<comment type="similarity">
    <text evidence="2 8">Belongs to the Fmt family.</text>
</comment>
<evidence type="ECO:0000256" key="3">
    <source>
        <dbReference type="ARBA" id="ARBA00012261"/>
    </source>
</evidence>
<dbReference type="PROSITE" id="PS00373">
    <property type="entry name" value="GART"/>
    <property type="match status" value="1"/>
</dbReference>
<dbReference type="SUPFAM" id="SSF53328">
    <property type="entry name" value="Formyltransferase"/>
    <property type="match status" value="1"/>
</dbReference>
<proteinExistence type="inferred from homology"/>
<evidence type="ECO:0000259" key="10">
    <source>
        <dbReference type="Pfam" id="PF02911"/>
    </source>
</evidence>
<keyword evidence="5 8" id="KW-0808">Transferase</keyword>
<gene>
    <name evidence="8" type="primary">fmt</name>
    <name evidence="11" type="ORF">GMB86_09920</name>
</gene>
<feature type="binding site" evidence="8">
    <location>
        <begin position="109"/>
        <end position="112"/>
    </location>
    <ligand>
        <name>(6S)-5,6,7,8-tetrahydrofolate</name>
        <dbReference type="ChEBI" id="CHEBI:57453"/>
    </ligand>
</feature>
<evidence type="ECO:0000313" key="12">
    <source>
        <dbReference type="Proteomes" id="UP000440978"/>
    </source>
</evidence>
<dbReference type="Gene3D" id="3.40.50.170">
    <property type="entry name" value="Formyl transferase, N-terminal domain"/>
    <property type="match status" value="1"/>
</dbReference>
<dbReference type="CDD" id="cd08646">
    <property type="entry name" value="FMT_core_Met-tRNA-FMT_N"/>
    <property type="match status" value="1"/>
</dbReference>
<comment type="function">
    <text evidence="1 8">Attaches a formyl group to the free amino group of methionyl-tRNA(fMet). The formyl group appears to play a dual role in the initiator identity of N-formylmethionyl-tRNA by promoting its recognition by IF2 and preventing the misappropriation of this tRNA by the elongation apparatus.</text>
</comment>
<dbReference type="InterPro" id="IPR036477">
    <property type="entry name" value="Formyl_transf_N_sf"/>
</dbReference>
<dbReference type="Gene3D" id="3.10.25.10">
    <property type="entry name" value="Formyl transferase, C-terminal domain"/>
    <property type="match status" value="1"/>
</dbReference>
<keyword evidence="6 8" id="KW-0648">Protein biosynthesis</keyword>
<dbReference type="AlphaFoldDB" id="A0A6N8CQL9"/>
<keyword evidence="12" id="KW-1185">Reference proteome</keyword>
<dbReference type="PANTHER" id="PTHR11138:SF5">
    <property type="entry name" value="METHIONYL-TRNA FORMYLTRANSFERASE, MITOCHONDRIAL"/>
    <property type="match status" value="1"/>
</dbReference>
<name>A0A6N8CQL9_9BACI</name>
<dbReference type="InterPro" id="IPR005794">
    <property type="entry name" value="Fmt"/>
</dbReference>
<dbReference type="GO" id="GO:0004479">
    <property type="term" value="F:methionyl-tRNA formyltransferase activity"/>
    <property type="evidence" value="ECO:0007669"/>
    <property type="project" value="UniProtKB-UniRule"/>
</dbReference>
<evidence type="ECO:0000256" key="8">
    <source>
        <dbReference type="HAMAP-Rule" id="MF_00182"/>
    </source>
</evidence>
<evidence type="ECO:0000256" key="4">
    <source>
        <dbReference type="ARBA" id="ARBA00016014"/>
    </source>
</evidence>
<evidence type="ECO:0000256" key="1">
    <source>
        <dbReference type="ARBA" id="ARBA00002606"/>
    </source>
</evidence>
<dbReference type="EMBL" id="WNHB01000014">
    <property type="protein sequence ID" value="MTT32321.1"/>
    <property type="molecule type" value="Genomic_DNA"/>
</dbReference>
<reference evidence="11 12" key="1">
    <citation type="submission" date="2019-11" db="EMBL/GenBank/DDBJ databases">
        <title>Terrilactibacillus tamarindus sp. nov. BCM23-1 isolated from bark of Tamarindus indica.</title>
        <authorList>
            <person name="Kingkaew E."/>
            <person name="Tanasupawat S."/>
        </authorList>
    </citation>
    <scope>NUCLEOTIDE SEQUENCE [LARGE SCALE GENOMIC DNA]</scope>
    <source>
        <strain evidence="11 12">BCM23-1</strain>
    </source>
</reference>
<dbReference type="GO" id="GO:0005829">
    <property type="term" value="C:cytosol"/>
    <property type="evidence" value="ECO:0007669"/>
    <property type="project" value="TreeGrafter"/>
</dbReference>
<dbReference type="NCBIfam" id="TIGR00460">
    <property type="entry name" value="fmt"/>
    <property type="match status" value="1"/>
</dbReference>
<comment type="catalytic activity">
    <reaction evidence="7 8">
        <text>L-methionyl-tRNA(fMet) + (6R)-10-formyltetrahydrofolate = N-formyl-L-methionyl-tRNA(fMet) + (6S)-5,6,7,8-tetrahydrofolate + H(+)</text>
        <dbReference type="Rhea" id="RHEA:24380"/>
        <dbReference type="Rhea" id="RHEA-COMP:9952"/>
        <dbReference type="Rhea" id="RHEA-COMP:9953"/>
        <dbReference type="ChEBI" id="CHEBI:15378"/>
        <dbReference type="ChEBI" id="CHEBI:57453"/>
        <dbReference type="ChEBI" id="CHEBI:78530"/>
        <dbReference type="ChEBI" id="CHEBI:78844"/>
        <dbReference type="ChEBI" id="CHEBI:195366"/>
        <dbReference type="EC" id="2.1.2.9"/>
    </reaction>
</comment>
<dbReference type="EC" id="2.1.2.9" evidence="3 8"/>
<comment type="caution">
    <text evidence="11">The sequence shown here is derived from an EMBL/GenBank/DDBJ whole genome shotgun (WGS) entry which is preliminary data.</text>
</comment>
<evidence type="ECO:0000256" key="2">
    <source>
        <dbReference type="ARBA" id="ARBA00010699"/>
    </source>
</evidence>
<dbReference type="HAMAP" id="MF_00182">
    <property type="entry name" value="Formyl_trans"/>
    <property type="match status" value="1"/>
</dbReference>
<dbReference type="CDD" id="cd08704">
    <property type="entry name" value="Met_tRNA_FMT_C"/>
    <property type="match status" value="1"/>
</dbReference>
<dbReference type="SUPFAM" id="SSF50486">
    <property type="entry name" value="FMT C-terminal domain-like"/>
    <property type="match status" value="1"/>
</dbReference>
<dbReference type="Pfam" id="PF02911">
    <property type="entry name" value="Formyl_trans_C"/>
    <property type="match status" value="1"/>
</dbReference>
<dbReference type="InterPro" id="IPR044135">
    <property type="entry name" value="Met-tRNA-FMT_C"/>
</dbReference>
<protein>
    <recommendedName>
        <fullName evidence="4 8">Methionyl-tRNA formyltransferase</fullName>
        <ecNumber evidence="3 8">2.1.2.9</ecNumber>
    </recommendedName>
</protein>
<accession>A0A6N8CQL9</accession>
<dbReference type="Proteomes" id="UP000440978">
    <property type="component" value="Unassembled WGS sequence"/>
</dbReference>
<dbReference type="InterPro" id="IPR011034">
    <property type="entry name" value="Formyl_transferase-like_C_sf"/>
</dbReference>
<feature type="domain" description="Formyl transferase N-terminal" evidence="9">
    <location>
        <begin position="1"/>
        <end position="180"/>
    </location>
</feature>
<dbReference type="InterPro" id="IPR037022">
    <property type="entry name" value="Formyl_trans_C_sf"/>
</dbReference>
<dbReference type="InterPro" id="IPR001555">
    <property type="entry name" value="GART_AS"/>
</dbReference>
<dbReference type="FunFam" id="3.40.50.170:FF:000004">
    <property type="entry name" value="Methionyl-tRNA formyltransferase"/>
    <property type="match status" value="1"/>
</dbReference>
<dbReference type="RefSeq" id="WP_155219207.1">
    <property type="nucleotide sequence ID" value="NZ_WNHB01000014.1"/>
</dbReference>
<dbReference type="InterPro" id="IPR005793">
    <property type="entry name" value="Formyl_trans_C"/>
</dbReference>
<dbReference type="InterPro" id="IPR041711">
    <property type="entry name" value="Met-tRNA-FMT_N"/>
</dbReference>
<feature type="domain" description="Formyl transferase C-terminal" evidence="10">
    <location>
        <begin position="204"/>
        <end position="301"/>
    </location>
</feature>
<evidence type="ECO:0000256" key="5">
    <source>
        <dbReference type="ARBA" id="ARBA00022679"/>
    </source>
</evidence>
<dbReference type="PANTHER" id="PTHR11138">
    <property type="entry name" value="METHIONYL-TRNA FORMYLTRANSFERASE"/>
    <property type="match status" value="1"/>
</dbReference>
<dbReference type="OrthoDB" id="9802815at2"/>
<evidence type="ECO:0000313" key="11">
    <source>
        <dbReference type="EMBL" id="MTT32321.1"/>
    </source>
</evidence>